<dbReference type="Proteomes" id="UP000887023">
    <property type="component" value="Chromosome"/>
</dbReference>
<protein>
    <submittedName>
        <fullName evidence="4">Alpha/beta hydrolase</fullName>
    </submittedName>
</protein>
<dbReference type="Pfam" id="PF12146">
    <property type="entry name" value="Hydrolase_4"/>
    <property type="match status" value="1"/>
</dbReference>
<dbReference type="GO" id="GO:0016787">
    <property type="term" value="F:hydrolase activity"/>
    <property type="evidence" value="ECO:0007669"/>
    <property type="project" value="UniProtKB-KW"/>
</dbReference>
<gene>
    <name evidence="4" type="ORF">KV203_09560</name>
</gene>
<reference evidence="4" key="1">
    <citation type="submission" date="2021-07" db="EMBL/GenBank/DDBJ databases">
        <title>Candidatus Kaistella beijingensis sp. nov. isolated from a municipal wastewater treatment plant is involved in sludge foaming.</title>
        <authorList>
            <person name="Song Y."/>
            <person name="Liu S.-J."/>
        </authorList>
    </citation>
    <scope>NUCLEOTIDE SEQUENCE</scope>
    <source>
        <strain evidence="4">DSM 43998</strain>
    </source>
</reference>
<dbReference type="Gene3D" id="1.10.10.800">
    <property type="match status" value="1"/>
</dbReference>
<feature type="domain" description="Serine aminopeptidase S33" evidence="3">
    <location>
        <begin position="32"/>
        <end position="273"/>
    </location>
</feature>
<evidence type="ECO:0000256" key="2">
    <source>
        <dbReference type="ARBA" id="ARBA00022801"/>
    </source>
</evidence>
<organism evidence="4 5">
    <name type="scientific">Skermania pinensis</name>
    <dbReference type="NCBI Taxonomy" id="39122"/>
    <lineage>
        <taxon>Bacteria</taxon>
        <taxon>Bacillati</taxon>
        <taxon>Actinomycetota</taxon>
        <taxon>Actinomycetes</taxon>
        <taxon>Mycobacteriales</taxon>
        <taxon>Gordoniaceae</taxon>
        <taxon>Skermania</taxon>
    </lineage>
</organism>
<dbReference type="InterPro" id="IPR050261">
    <property type="entry name" value="FrsA_esterase"/>
</dbReference>
<dbReference type="Gene3D" id="3.40.50.1820">
    <property type="entry name" value="alpha/beta hydrolase"/>
    <property type="match status" value="1"/>
</dbReference>
<evidence type="ECO:0000313" key="5">
    <source>
        <dbReference type="Proteomes" id="UP000887023"/>
    </source>
</evidence>
<dbReference type="InterPro" id="IPR029058">
    <property type="entry name" value="AB_hydrolase_fold"/>
</dbReference>
<dbReference type="PANTHER" id="PTHR22946:SF9">
    <property type="entry name" value="POLYKETIDE TRANSFERASE AF380"/>
    <property type="match status" value="1"/>
</dbReference>
<dbReference type="EMBL" id="CP079105">
    <property type="protein sequence ID" value="QXQ15509.1"/>
    <property type="molecule type" value="Genomic_DNA"/>
</dbReference>
<dbReference type="RefSeq" id="WP_066470094.1">
    <property type="nucleotide sequence ID" value="NZ_CBCRUZ010000001.1"/>
</dbReference>
<evidence type="ECO:0000256" key="1">
    <source>
        <dbReference type="ARBA" id="ARBA00008645"/>
    </source>
</evidence>
<dbReference type="InterPro" id="IPR022742">
    <property type="entry name" value="Hydrolase_4"/>
</dbReference>
<sequence length="307" mass="33058">MRLDVEIPSGQDTLAAWLYLPDLPETAPTPPVIVMAHGLGGIRQMRLDAYAERFTAAGYAALAFDYRHFGASTGEPRQLLDVKLQLADWATAIAYARSRPEVDPDRVVLWGTSFGGGHVIATGARDTRVAAVIAQCPFTDGLASGLAMDPLTSVKIGARAARDVIAARLGKAPVMVSTAGPLHSAALMATADAVPGYLALVDAEARAAGFDNQVAARVVFDILRHRPGRQAKRVRCPILFNICETDSVAPAKATLRHARTAPRVEIRLYPEGHFDIYLGEAFERVVADQLEFLTRHIPTTQPRTATS</sequence>
<keyword evidence="2 4" id="KW-0378">Hydrolase</keyword>
<dbReference type="PANTHER" id="PTHR22946">
    <property type="entry name" value="DIENELACTONE HYDROLASE DOMAIN-CONTAINING PROTEIN-RELATED"/>
    <property type="match status" value="1"/>
</dbReference>
<evidence type="ECO:0000259" key="3">
    <source>
        <dbReference type="Pfam" id="PF12146"/>
    </source>
</evidence>
<proteinExistence type="inferred from homology"/>
<dbReference type="SUPFAM" id="SSF53474">
    <property type="entry name" value="alpha/beta-Hydrolases"/>
    <property type="match status" value="1"/>
</dbReference>
<name>A0ABX8SCA8_9ACTN</name>
<keyword evidence="5" id="KW-1185">Reference proteome</keyword>
<comment type="similarity">
    <text evidence="1">Belongs to the AB hydrolase superfamily.</text>
</comment>
<accession>A0ABX8SCA8</accession>
<evidence type="ECO:0000313" key="4">
    <source>
        <dbReference type="EMBL" id="QXQ15509.1"/>
    </source>
</evidence>